<evidence type="ECO:0000313" key="3">
    <source>
        <dbReference type="Proteomes" id="UP000602004"/>
    </source>
</evidence>
<organism evidence="2 3">
    <name type="scientific">Paraburkholderia caffeinilytica</name>
    <dbReference type="NCBI Taxonomy" id="1761016"/>
    <lineage>
        <taxon>Bacteria</taxon>
        <taxon>Pseudomonadati</taxon>
        <taxon>Pseudomonadota</taxon>
        <taxon>Betaproteobacteria</taxon>
        <taxon>Burkholderiales</taxon>
        <taxon>Burkholderiaceae</taxon>
        <taxon>Paraburkholderia</taxon>
    </lineage>
</organism>
<name>A0ABQ1MJK0_9BURK</name>
<reference evidence="3" key="1">
    <citation type="journal article" date="2019" name="Int. J. Syst. Evol. Microbiol.">
        <title>The Global Catalogue of Microorganisms (GCM) 10K type strain sequencing project: providing services to taxonomists for standard genome sequencing and annotation.</title>
        <authorList>
            <consortium name="The Broad Institute Genomics Platform"/>
            <consortium name="The Broad Institute Genome Sequencing Center for Infectious Disease"/>
            <person name="Wu L."/>
            <person name="Ma J."/>
        </authorList>
    </citation>
    <scope>NUCLEOTIDE SEQUENCE [LARGE SCALE GENOMIC DNA]</scope>
    <source>
        <strain evidence="3">CGMCC 1.15103</strain>
    </source>
</reference>
<gene>
    <name evidence="2" type="ORF">GCM10011400_30510</name>
</gene>
<feature type="chain" id="PRO_5045747031" evidence="1">
    <location>
        <begin position="42"/>
        <end position="136"/>
    </location>
</feature>
<evidence type="ECO:0000313" key="2">
    <source>
        <dbReference type="EMBL" id="GGC41585.1"/>
    </source>
</evidence>
<feature type="signal peptide" evidence="1">
    <location>
        <begin position="1"/>
        <end position="41"/>
    </location>
</feature>
<dbReference type="Proteomes" id="UP000602004">
    <property type="component" value="Unassembled WGS sequence"/>
</dbReference>
<keyword evidence="3" id="KW-1185">Reference proteome</keyword>
<evidence type="ECO:0000256" key="1">
    <source>
        <dbReference type="SAM" id="SignalP"/>
    </source>
</evidence>
<protein>
    <submittedName>
        <fullName evidence="2">Uncharacterized protein</fullName>
    </submittedName>
</protein>
<dbReference type="RefSeq" id="WP_162831366.1">
    <property type="nucleotide sequence ID" value="NZ_BMHL01000004.1"/>
</dbReference>
<proteinExistence type="predicted"/>
<accession>A0ABQ1MJK0</accession>
<keyword evidence="1" id="KW-0732">Signal</keyword>
<comment type="caution">
    <text evidence="2">The sequence shown here is derived from an EMBL/GenBank/DDBJ whole genome shotgun (WGS) entry which is preliminary data.</text>
</comment>
<dbReference type="EMBL" id="BMHL01000004">
    <property type="protein sequence ID" value="GGC41585.1"/>
    <property type="molecule type" value="Genomic_DNA"/>
</dbReference>
<sequence>MIVVTRSDSLRAPFLPFARGMAVTVLVVASAAALSPLSAHAQASSAMTQVCTTRANNAKLIAQDRDAGVSKEDELRKAQRVAAAMPIERQLYAQAELTTFVDRLYGQYAKTPPQQAYDKYLAYCEGQAARGAAQVQ</sequence>